<gene>
    <name evidence="8" type="ORF">BDU57DRAFT_408085</name>
</gene>
<organism evidence="8 9">
    <name type="scientific">Ampelomyces quisqualis</name>
    <name type="common">Powdery mildew agent</name>
    <dbReference type="NCBI Taxonomy" id="50730"/>
    <lineage>
        <taxon>Eukaryota</taxon>
        <taxon>Fungi</taxon>
        <taxon>Dikarya</taxon>
        <taxon>Ascomycota</taxon>
        <taxon>Pezizomycotina</taxon>
        <taxon>Dothideomycetes</taxon>
        <taxon>Pleosporomycetidae</taxon>
        <taxon>Pleosporales</taxon>
        <taxon>Pleosporineae</taxon>
        <taxon>Phaeosphaeriaceae</taxon>
        <taxon>Ampelomyces</taxon>
    </lineage>
</organism>
<comment type="function">
    <text evidence="1">Highly specific phosphatase involved in the metabolism of ADP-ribose 1''-phosphate (Appr1p) which is produced as a consequence of tRNA splicing.</text>
</comment>
<protein>
    <recommendedName>
        <fullName evidence="4">ADP-ribose 1''-phosphate phosphatase</fullName>
        <ecNumber evidence="3">3.1.3.84</ecNumber>
    </recommendedName>
</protein>
<keyword evidence="5" id="KW-0378">Hydrolase</keyword>
<dbReference type="OrthoDB" id="2155246at2759"/>
<evidence type="ECO:0000259" key="7">
    <source>
        <dbReference type="Pfam" id="PF01661"/>
    </source>
</evidence>
<feature type="domain" description="Macro" evidence="7">
    <location>
        <begin position="22"/>
        <end position="152"/>
    </location>
</feature>
<evidence type="ECO:0000256" key="1">
    <source>
        <dbReference type="ARBA" id="ARBA00002432"/>
    </source>
</evidence>
<dbReference type="EC" id="3.1.3.84" evidence="3"/>
<evidence type="ECO:0000256" key="2">
    <source>
        <dbReference type="ARBA" id="ARBA00006575"/>
    </source>
</evidence>
<evidence type="ECO:0000256" key="6">
    <source>
        <dbReference type="ARBA" id="ARBA00034427"/>
    </source>
</evidence>
<evidence type="ECO:0000256" key="3">
    <source>
        <dbReference type="ARBA" id="ARBA00012983"/>
    </source>
</evidence>
<comment type="catalytic activity">
    <reaction evidence="6">
        <text>ADP-alpha-D-ribose 1''-phosphate + H2O = ADP-D-ribose + phosphate</text>
        <dbReference type="Rhea" id="RHEA:25029"/>
        <dbReference type="ChEBI" id="CHEBI:15377"/>
        <dbReference type="ChEBI" id="CHEBI:43474"/>
        <dbReference type="ChEBI" id="CHEBI:57967"/>
        <dbReference type="ChEBI" id="CHEBI:58753"/>
        <dbReference type="EC" id="3.1.3.84"/>
    </reaction>
</comment>
<dbReference type="SUPFAM" id="SSF52949">
    <property type="entry name" value="Macro domain-like"/>
    <property type="match status" value="1"/>
</dbReference>
<keyword evidence="5" id="KW-0904">Protein phosphatase</keyword>
<dbReference type="EMBL" id="ML979133">
    <property type="protein sequence ID" value="KAF1919986.1"/>
    <property type="molecule type" value="Genomic_DNA"/>
</dbReference>
<dbReference type="InterPro" id="IPR050892">
    <property type="entry name" value="ADP-ribose_metab_enzymes"/>
</dbReference>
<feature type="non-terminal residue" evidence="8">
    <location>
        <position position="172"/>
    </location>
</feature>
<dbReference type="InterPro" id="IPR002589">
    <property type="entry name" value="Macro_dom"/>
</dbReference>
<dbReference type="GO" id="GO:0140291">
    <property type="term" value="P:peptidyl-glutamate ADP-deribosylation"/>
    <property type="evidence" value="ECO:0007669"/>
    <property type="project" value="TreeGrafter"/>
</dbReference>
<proteinExistence type="inferred from homology"/>
<dbReference type="GO" id="GO:0004721">
    <property type="term" value="F:phosphoprotein phosphatase activity"/>
    <property type="evidence" value="ECO:0007669"/>
    <property type="project" value="UniProtKB-KW"/>
</dbReference>
<dbReference type="Pfam" id="PF01661">
    <property type="entry name" value="Macro"/>
    <property type="match status" value="1"/>
</dbReference>
<feature type="non-terminal residue" evidence="8">
    <location>
        <position position="1"/>
    </location>
</feature>
<reference evidence="8" key="1">
    <citation type="journal article" date="2020" name="Stud. Mycol.">
        <title>101 Dothideomycetes genomes: a test case for predicting lifestyles and emergence of pathogens.</title>
        <authorList>
            <person name="Haridas S."/>
            <person name="Albert R."/>
            <person name="Binder M."/>
            <person name="Bloem J."/>
            <person name="Labutti K."/>
            <person name="Salamov A."/>
            <person name="Andreopoulos B."/>
            <person name="Baker S."/>
            <person name="Barry K."/>
            <person name="Bills G."/>
            <person name="Bluhm B."/>
            <person name="Cannon C."/>
            <person name="Castanera R."/>
            <person name="Culley D."/>
            <person name="Daum C."/>
            <person name="Ezra D."/>
            <person name="Gonzalez J."/>
            <person name="Henrissat B."/>
            <person name="Kuo A."/>
            <person name="Liang C."/>
            <person name="Lipzen A."/>
            <person name="Lutzoni F."/>
            <person name="Magnuson J."/>
            <person name="Mondo S."/>
            <person name="Nolan M."/>
            <person name="Ohm R."/>
            <person name="Pangilinan J."/>
            <person name="Park H.-J."/>
            <person name="Ramirez L."/>
            <person name="Alfaro M."/>
            <person name="Sun H."/>
            <person name="Tritt A."/>
            <person name="Yoshinaga Y."/>
            <person name="Zwiers L.-H."/>
            <person name="Turgeon B."/>
            <person name="Goodwin S."/>
            <person name="Spatafora J."/>
            <person name="Crous P."/>
            <person name="Grigoriev I."/>
        </authorList>
    </citation>
    <scope>NUCLEOTIDE SEQUENCE</scope>
    <source>
        <strain evidence="8">HMLAC05119</strain>
    </source>
</reference>
<keyword evidence="9" id="KW-1185">Reference proteome</keyword>
<evidence type="ECO:0000313" key="8">
    <source>
        <dbReference type="EMBL" id="KAF1919986.1"/>
    </source>
</evidence>
<dbReference type="PANTHER" id="PTHR12521:SF0">
    <property type="entry name" value="ADP-RIBOSE GLYCOHYDROLASE OARD1"/>
    <property type="match status" value="1"/>
</dbReference>
<evidence type="ECO:0000313" key="9">
    <source>
        <dbReference type="Proteomes" id="UP000800096"/>
    </source>
</evidence>
<dbReference type="PANTHER" id="PTHR12521">
    <property type="entry name" value="PROTEIN C6ORF130"/>
    <property type="match status" value="1"/>
</dbReference>
<dbReference type="InterPro" id="IPR043472">
    <property type="entry name" value="Macro_dom-like"/>
</dbReference>
<evidence type="ECO:0000256" key="4">
    <source>
        <dbReference type="ARBA" id="ARBA00019744"/>
    </source>
</evidence>
<dbReference type="AlphaFoldDB" id="A0A6A5QZI9"/>
<sequence length="172" mass="18967">TLHLTHHNSDIFSHLAPNTLLIHACNTRGVWGSGIAKAFKQTYPCAYETHRAFCVAQKTAGRDIVGTAQLIRTDERQGEDGHGGGVWVACLFTSRLYGKRRDAPGEIVRNTVRAVEMLLELVEKAEHAGYEVGEVRMCKVNSGKFGVEWGVTEAALREIHVRAGWRGGIGVW</sequence>
<evidence type="ECO:0000256" key="5">
    <source>
        <dbReference type="ARBA" id="ARBA00022912"/>
    </source>
</evidence>
<name>A0A6A5QZI9_AMPQU</name>
<accession>A0A6A5QZI9</accession>
<dbReference type="Gene3D" id="3.40.220.10">
    <property type="entry name" value="Leucine Aminopeptidase, subunit E, domain 1"/>
    <property type="match status" value="1"/>
</dbReference>
<dbReference type="Proteomes" id="UP000800096">
    <property type="component" value="Unassembled WGS sequence"/>
</dbReference>
<comment type="similarity">
    <text evidence="2">Belongs to the POA1 family.</text>
</comment>